<reference evidence="3" key="2">
    <citation type="submission" date="2015-03" db="EMBL/GenBank/DDBJ databases">
        <authorList>
            <consortium name="Pathogen Informatics"/>
            <person name="Murphy D."/>
        </authorList>
    </citation>
    <scope>NUCLEOTIDE SEQUENCE</scope>
    <source>
        <strain evidence="3">N09902308</strain>
    </source>
</reference>
<gene>
    <name evidence="2" type="ORF">ERS007703_04054</name>
    <name evidence="3" type="ORF">ERS007739_05235</name>
</gene>
<accession>A0A0U0SBP5</accession>
<evidence type="ECO:0000256" key="1">
    <source>
        <dbReference type="SAM" id="MobiDB-lite"/>
    </source>
</evidence>
<dbReference type="Proteomes" id="UP000038802">
    <property type="component" value="Unassembled WGS sequence"/>
</dbReference>
<organism evidence="2 4">
    <name type="scientific">Mycobacterium tuberculosis</name>
    <dbReference type="NCBI Taxonomy" id="1773"/>
    <lineage>
        <taxon>Bacteria</taxon>
        <taxon>Bacillati</taxon>
        <taxon>Actinomycetota</taxon>
        <taxon>Actinomycetes</taxon>
        <taxon>Mycobacteriales</taxon>
        <taxon>Mycobacteriaceae</taxon>
        <taxon>Mycobacterium</taxon>
        <taxon>Mycobacterium tuberculosis complex</taxon>
    </lineage>
</organism>
<protein>
    <submittedName>
        <fullName evidence="2">Uncharacterized protein</fullName>
    </submittedName>
</protein>
<dbReference type="EMBL" id="CSAE01000641">
    <property type="protein sequence ID" value="COW68981.1"/>
    <property type="molecule type" value="Genomic_DNA"/>
</dbReference>
<dbReference type="Proteomes" id="UP000039021">
    <property type="component" value="Unassembled WGS sequence"/>
</dbReference>
<evidence type="ECO:0000313" key="5">
    <source>
        <dbReference type="Proteomes" id="UP000039021"/>
    </source>
</evidence>
<dbReference type="EMBL" id="CSBK01003943">
    <property type="protein sequence ID" value="CPB40446.1"/>
    <property type="molecule type" value="Genomic_DNA"/>
</dbReference>
<proteinExistence type="predicted"/>
<name>A0A0U0SBP5_MYCTX</name>
<sequence length="33" mass="3260">MTRKPCSGVNAPATTAADTSPIECPITASGITP</sequence>
<dbReference type="AlphaFoldDB" id="A0A0U0SBP5"/>
<evidence type="ECO:0000313" key="2">
    <source>
        <dbReference type="EMBL" id="COW68981.1"/>
    </source>
</evidence>
<reference evidence="2" key="1">
    <citation type="submission" date="2015-03" db="EMBL/GenBank/DDBJ databases">
        <authorList>
            <person name="Murphy D."/>
        </authorList>
    </citation>
    <scope>NUCLEOTIDE SEQUENCE [LARGE SCALE GENOMIC DNA]</scope>
    <source>
        <strain evidence="2">K00500041</strain>
    </source>
</reference>
<evidence type="ECO:0000313" key="4">
    <source>
        <dbReference type="Proteomes" id="UP000038802"/>
    </source>
</evidence>
<feature type="region of interest" description="Disordered" evidence="1">
    <location>
        <begin position="1"/>
        <end position="33"/>
    </location>
</feature>
<reference evidence="4 5" key="3">
    <citation type="submission" date="2015-03" db="EMBL/GenBank/DDBJ databases">
        <authorList>
            <consortium name="Pathogen Informatics"/>
        </authorList>
    </citation>
    <scope>NUCLEOTIDE SEQUENCE [LARGE SCALE GENOMIC DNA]</scope>
    <source>
        <strain evidence="4">K00500041</strain>
        <strain evidence="5">N09902308</strain>
    </source>
</reference>
<evidence type="ECO:0000313" key="3">
    <source>
        <dbReference type="EMBL" id="CPB40446.1"/>
    </source>
</evidence>